<dbReference type="EMBL" id="JBHSPH010000001">
    <property type="protein sequence ID" value="MFC5861499.1"/>
    <property type="molecule type" value="Genomic_DNA"/>
</dbReference>
<sequence>MKLRGKLWALCLLLSAVPAFSQVKMTRDQILFYTSDWKGERFPDGRPKLPDQLLKRAVDMTIEDVWDYLRAHGYRNQFESGWQALHIDKPFAGRALTAQYMPTRPDMAKAIKAEGKAEGRVGDTNSWPIAELQNGDVYVADGFGKVIEGTLIGSNLGNGVAAHTHTGFIFDAGIRDQEENREIPNFNGFYRGYDPSAWADMELTSINAPLRIGRAIVLPGDLVLAKPEGVIFIPAILAEDAISTAEFTALTDEFNFDLNQQGKNGGQFEGGWNAAKYDAFAKWIDAHPEKLKMSREEFNALLAKAKQRKED</sequence>
<feature type="signal peptide" evidence="1">
    <location>
        <begin position="1"/>
        <end position="21"/>
    </location>
</feature>
<dbReference type="Proteomes" id="UP001596091">
    <property type="component" value="Unassembled WGS sequence"/>
</dbReference>
<dbReference type="InterPro" id="IPR005493">
    <property type="entry name" value="RraA/RraA-like"/>
</dbReference>
<keyword evidence="3" id="KW-1185">Reference proteome</keyword>
<dbReference type="Pfam" id="PF03737">
    <property type="entry name" value="RraA-like"/>
    <property type="match status" value="1"/>
</dbReference>
<name>A0ABW1EAX5_9BACT</name>
<feature type="chain" id="PRO_5046989925" evidence="1">
    <location>
        <begin position="22"/>
        <end position="311"/>
    </location>
</feature>
<evidence type="ECO:0000313" key="3">
    <source>
        <dbReference type="Proteomes" id="UP001596091"/>
    </source>
</evidence>
<reference evidence="3" key="1">
    <citation type="journal article" date="2019" name="Int. J. Syst. Evol. Microbiol.">
        <title>The Global Catalogue of Microorganisms (GCM) 10K type strain sequencing project: providing services to taxonomists for standard genome sequencing and annotation.</title>
        <authorList>
            <consortium name="The Broad Institute Genomics Platform"/>
            <consortium name="The Broad Institute Genome Sequencing Center for Infectious Disease"/>
            <person name="Wu L."/>
            <person name="Ma J."/>
        </authorList>
    </citation>
    <scope>NUCLEOTIDE SEQUENCE [LARGE SCALE GENOMIC DNA]</scope>
    <source>
        <strain evidence="3">JCM 4087</strain>
    </source>
</reference>
<dbReference type="Gene3D" id="3.50.30.40">
    <property type="entry name" value="Ribonuclease E inhibitor RraA/RraA-like"/>
    <property type="match status" value="1"/>
</dbReference>
<dbReference type="SUPFAM" id="SSF89562">
    <property type="entry name" value="RraA-like"/>
    <property type="match status" value="1"/>
</dbReference>
<accession>A0ABW1EAX5</accession>
<evidence type="ECO:0000256" key="1">
    <source>
        <dbReference type="SAM" id="SignalP"/>
    </source>
</evidence>
<gene>
    <name evidence="2" type="ORF">ACFPT7_04285</name>
</gene>
<organism evidence="2 3">
    <name type="scientific">Acidicapsa dinghuensis</name>
    <dbReference type="NCBI Taxonomy" id="2218256"/>
    <lineage>
        <taxon>Bacteria</taxon>
        <taxon>Pseudomonadati</taxon>
        <taxon>Acidobacteriota</taxon>
        <taxon>Terriglobia</taxon>
        <taxon>Terriglobales</taxon>
        <taxon>Acidobacteriaceae</taxon>
        <taxon>Acidicapsa</taxon>
    </lineage>
</organism>
<proteinExistence type="predicted"/>
<dbReference type="RefSeq" id="WP_263333569.1">
    <property type="nucleotide sequence ID" value="NZ_JAGSYH010000002.1"/>
</dbReference>
<protein>
    <submittedName>
        <fullName evidence="2">RraA family protein</fullName>
    </submittedName>
</protein>
<keyword evidence="1" id="KW-0732">Signal</keyword>
<evidence type="ECO:0000313" key="2">
    <source>
        <dbReference type="EMBL" id="MFC5861499.1"/>
    </source>
</evidence>
<dbReference type="InterPro" id="IPR036704">
    <property type="entry name" value="RraA/RraA-like_sf"/>
</dbReference>
<comment type="caution">
    <text evidence="2">The sequence shown here is derived from an EMBL/GenBank/DDBJ whole genome shotgun (WGS) entry which is preliminary data.</text>
</comment>